<evidence type="ECO:0000256" key="4">
    <source>
        <dbReference type="ARBA" id="ARBA00022975"/>
    </source>
</evidence>
<dbReference type="GO" id="GO:0006207">
    <property type="term" value="P:'de novo' pyrimidine nucleobase biosynthetic process"/>
    <property type="evidence" value="ECO:0007669"/>
    <property type="project" value="InterPro"/>
</dbReference>
<keyword evidence="5 7" id="KW-0456">Lyase</keyword>
<evidence type="ECO:0000256" key="7">
    <source>
        <dbReference type="HAMAP-Rule" id="MF_01215"/>
    </source>
</evidence>
<dbReference type="EMBL" id="JACCFQ010000001">
    <property type="protein sequence ID" value="NYJ17545.1"/>
    <property type="molecule type" value="Genomic_DNA"/>
</dbReference>
<dbReference type="InterPro" id="IPR001754">
    <property type="entry name" value="OMPdeCOase_dom"/>
</dbReference>
<dbReference type="GO" id="GO:0004590">
    <property type="term" value="F:orotidine-5'-phosphate decarboxylase activity"/>
    <property type="evidence" value="ECO:0007669"/>
    <property type="project" value="UniProtKB-UniRule"/>
</dbReference>
<dbReference type="SUPFAM" id="SSF51366">
    <property type="entry name" value="Ribulose-phoshate binding barrel"/>
    <property type="match status" value="1"/>
</dbReference>
<sequence>MRSVPAGAGEPSAPAVAGEQSVSAGVAAGATFGSRLAAAMRVHGRLCVGLDPHPQLLTDWGLTQDAAGLREFSARVLEACTGRVGVLKPQVAFFERFGVSGMQVLSEVQHQARAAGLLVIADAKRGDIGSTMAGYAEAWLNPEADFGADALTVSPYLGFGSLQPAVEAAARHQAGLFVLGLTSNPEGQQVQLARDAQGVTVAGQIAAEAAAASAALTRAAGEDPGAAELGSIGLVVGATTARLAAEHRIDLRAGRMPLLAPGYGAQGADAQALRTGFGASYPSQVLVNSSRGVLRHGPDPVSLTRAIESATADLG</sequence>
<dbReference type="RefSeq" id="WP_179442222.1">
    <property type="nucleotide sequence ID" value="NZ_BAAALK010000002.1"/>
</dbReference>
<keyword evidence="10" id="KW-1185">Reference proteome</keyword>
<evidence type="ECO:0000256" key="2">
    <source>
        <dbReference type="ARBA" id="ARBA00008847"/>
    </source>
</evidence>
<keyword evidence="4 7" id="KW-0665">Pyrimidine biosynthesis</keyword>
<protein>
    <recommendedName>
        <fullName evidence="7">Orotidine 5'-phosphate decarboxylase</fullName>
        <ecNumber evidence="7">4.1.1.23</ecNumber>
    </recommendedName>
    <alternativeName>
        <fullName evidence="7">OMP decarboxylase</fullName>
        <shortName evidence="7">OMPDCase</shortName>
        <shortName evidence="7">OMPdecase</shortName>
    </alternativeName>
</protein>
<organism evidence="9 10">
    <name type="scientific">Nesterenkonia sandarakina</name>
    <dbReference type="NCBI Taxonomy" id="272918"/>
    <lineage>
        <taxon>Bacteria</taxon>
        <taxon>Bacillati</taxon>
        <taxon>Actinomycetota</taxon>
        <taxon>Actinomycetes</taxon>
        <taxon>Micrococcales</taxon>
        <taxon>Micrococcaceae</taxon>
        <taxon>Nesterenkonia</taxon>
    </lineage>
</organism>
<dbReference type="HAMAP" id="MF_01215">
    <property type="entry name" value="OMPdecase_type2"/>
    <property type="match status" value="1"/>
</dbReference>
<accession>A0A7Z0EAD3</accession>
<dbReference type="AlphaFoldDB" id="A0A7Z0EAD3"/>
<feature type="domain" description="Orotidine 5'-phosphate decarboxylase" evidence="8">
    <location>
        <begin position="45"/>
        <end position="307"/>
    </location>
</feature>
<comment type="caution">
    <text evidence="9">The sequence shown here is derived from an EMBL/GenBank/DDBJ whole genome shotgun (WGS) entry which is preliminary data.</text>
</comment>
<dbReference type="InterPro" id="IPR013785">
    <property type="entry name" value="Aldolase_TIM"/>
</dbReference>
<dbReference type="EC" id="4.1.1.23" evidence="7"/>
<dbReference type="NCBIfam" id="TIGR02127">
    <property type="entry name" value="pyrF_sub2"/>
    <property type="match status" value="1"/>
</dbReference>
<dbReference type="InterPro" id="IPR018089">
    <property type="entry name" value="OMPdecase_AS"/>
</dbReference>
<dbReference type="SMART" id="SM00934">
    <property type="entry name" value="OMPdecase"/>
    <property type="match status" value="1"/>
</dbReference>
<evidence type="ECO:0000256" key="1">
    <source>
        <dbReference type="ARBA" id="ARBA00004861"/>
    </source>
</evidence>
<dbReference type="CDD" id="cd04725">
    <property type="entry name" value="OMP_decarboxylase_like"/>
    <property type="match status" value="1"/>
</dbReference>
<gene>
    <name evidence="7" type="primary">pyrF</name>
    <name evidence="9" type="ORF">HNR11_002079</name>
</gene>
<comment type="similarity">
    <text evidence="2 7">Belongs to the OMP decarboxylase family. Type 2 subfamily.</text>
</comment>
<comment type="catalytic activity">
    <reaction evidence="6 7">
        <text>orotidine 5'-phosphate + H(+) = UMP + CO2</text>
        <dbReference type="Rhea" id="RHEA:11596"/>
        <dbReference type="ChEBI" id="CHEBI:15378"/>
        <dbReference type="ChEBI" id="CHEBI:16526"/>
        <dbReference type="ChEBI" id="CHEBI:57538"/>
        <dbReference type="ChEBI" id="CHEBI:57865"/>
        <dbReference type="EC" id="4.1.1.23"/>
    </reaction>
</comment>
<name>A0A7Z0EAD3_9MICC</name>
<comment type="pathway">
    <text evidence="1 7">Pyrimidine metabolism; UMP biosynthesis via de novo pathway; UMP from orotate: step 2/2.</text>
</comment>
<dbReference type="PROSITE" id="PS00156">
    <property type="entry name" value="OMPDECASE"/>
    <property type="match status" value="1"/>
</dbReference>
<dbReference type="Proteomes" id="UP000560069">
    <property type="component" value="Unassembled WGS sequence"/>
</dbReference>
<evidence type="ECO:0000256" key="3">
    <source>
        <dbReference type="ARBA" id="ARBA00022793"/>
    </source>
</evidence>
<dbReference type="InterPro" id="IPR011995">
    <property type="entry name" value="OMPdecase_type-2"/>
</dbReference>
<dbReference type="GO" id="GO:0044205">
    <property type="term" value="P:'de novo' UMP biosynthetic process"/>
    <property type="evidence" value="ECO:0007669"/>
    <property type="project" value="UniProtKB-UniRule"/>
</dbReference>
<dbReference type="Pfam" id="PF00215">
    <property type="entry name" value="OMPdecase"/>
    <property type="match status" value="1"/>
</dbReference>
<evidence type="ECO:0000256" key="6">
    <source>
        <dbReference type="ARBA" id="ARBA00049157"/>
    </source>
</evidence>
<evidence type="ECO:0000313" key="9">
    <source>
        <dbReference type="EMBL" id="NYJ17545.1"/>
    </source>
</evidence>
<keyword evidence="3 7" id="KW-0210">Decarboxylase</keyword>
<evidence type="ECO:0000313" key="10">
    <source>
        <dbReference type="Proteomes" id="UP000560069"/>
    </source>
</evidence>
<evidence type="ECO:0000259" key="8">
    <source>
        <dbReference type="SMART" id="SM00934"/>
    </source>
</evidence>
<dbReference type="PANTHER" id="PTHR43375">
    <property type="entry name" value="OROTIDINE 5'-PHOSPHATE DECARBOXYLASE"/>
    <property type="match status" value="1"/>
</dbReference>
<dbReference type="InterPro" id="IPR011060">
    <property type="entry name" value="RibuloseP-bd_barrel"/>
</dbReference>
<proteinExistence type="inferred from homology"/>
<reference evidence="9 10" key="1">
    <citation type="submission" date="2020-07" db="EMBL/GenBank/DDBJ databases">
        <title>Sequencing the genomes of 1000 actinobacteria strains.</title>
        <authorList>
            <person name="Klenk H.-P."/>
        </authorList>
    </citation>
    <scope>NUCLEOTIDE SEQUENCE [LARGE SCALE GENOMIC DNA]</scope>
    <source>
        <strain evidence="9 10">DSM 15664</strain>
    </source>
</reference>
<dbReference type="Gene3D" id="3.20.20.70">
    <property type="entry name" value="Aldolase class I"/>
    <property type="match status" value="1"/>
</dbReference>
<dbReference type="PANTHER" id="PTHR43375:SF1">
    <property type="entry name" value="OROTIDINE 5'-PHOSPHATE DECARBOXYLASE"/>
    <property type="match status" value="1"/>
</dbReference>
<feature type="active site" description="Proton donor" evidence="7">
    <location>
        <position position="124"/>
    </location>
</feature>
<evidence type="ECO:0000256" key="5">
    <source>
        <dbReference type="ARBA" id="ARBA00023239"/>
    </source>
</evidence>
<dbReference type="UniPathway" id="UPA00070">
    <property type="reaction ID" value="UER00120"/>
</dbReference>